<dbReference type="PANTHER" id="PTHR46825:SF11">
    <property type="entry name" value="PENICILLIN-BINDING PROTEIN 4"/>
    <property type="match status" value="1"/>
</dbReference>
<sequence>MHIDPSTFDEAVATSSFTGVVTVDVGDRRTLERCEGYRQRALGAPMVVDARIAIASGSKAFTALAVMRLVEDGALRLDQPVRDLLGGDLPLIDDAVTIEHLLTHTSGIGDYLDEDADWEVSDYVLTLPSHTLTTAVAFLPMLEGHEQKYAPGERFSYCNGGYMVLAVLIERVTGETYHDVVRRLVFTPAGLGATDFLPLNELPVDAAQGYVHDEGDLVNTLHLPVLGNGDGGAFTTAADLHRFWLAFLGGRIVSPGSVEEMTRPRHDVPEEDLRAGMGFFLHRTGPALVLEGYDAGASFRSTHIIGTRTTVSVLGNSSEGAWPVIGVLAGAIDAELAPGPTPGA</sequence>
<keyword evidence="5" id="KW-1185">Reference proteome</keyword>
<organism evidence="4 5">
    <name type="scientific">Occultella glacieicola</name>
    <dbReference type="NCBI Taxonomy" id="2518684"/>
    <lineage>
        <taxon>Bacteria</taxon>
        <taxon>Bacillati</taxon>
        <taxon>Actinomycetota</taxon>
        <taxon>Actinomycetes</taxon>
        <taxon>Micrococcales</taxon>
        <taxon>Ruaniaceae</taxon>
        <taxon>Occultella</taxon>
    </lineage>
</organism>
<keyword evidence="2" id="KW-0472">Membrane</keyword>
<dbReference type="EMBL" id="SMNA01000006">
    <property type="protein sequence ID" value="TDE92857.1"/>
    <property type="molecule type" value="Genomic_DNA"/>
</dbReference>
<feature type="domain" description="Beta-lactamase-related" evidence="3">
    <location>
        <begin position="7"/>
        <end position="287"/>
    </location>
</feature>
<comment type="subcellular location">
    <subcellularLocation>
        <location evidence="1">Membrane</location>
    </subcellularLocation>
</comment>
<reference evidence="4 5" key="1">
    <citation type="submission" date="2019-03" db="EMBL/GenBank/DDBJ databases">
        <title>Genomic features of bacteria from cold environments.</title>
        <authorList>
            <person name="Shen L."/>
        </authorList>
    </citation>
    <scope>NUCLEOTIDE SEQUENCE [LARGE SCALE GENOMIC DNA]</scope>
    <source>
        <strain evidence="5">T3246-1</strain>
    </source>
</reference>
<dbReference type="Pfam" id="PF00144">
    <property type="entry name" value="Beta-lactamase"/>
    <property type="match status" value="1"/>
</dbReference>
<keyword evidence="4" id="KW-0378">Hydrolase</keyword>
<evidence type="ECO:0000256" key="2">
    <source>
        <dbReference type="ARBA" id="ARBA00023136"/>
    </source>
</evidence>
<evidence type="ECO:0000256" key="1">
    <source>
        <dbReference type="ARBA" id="ARBA00004370"/>
    </source>
</evidence>
<dbReference type="GO" id="GO:0016787">
    <property type="term" value="F:hydrolase activity"/>
    <property type="evidence" value="ECO:0007669"/>
    <property type="project" value="UniProtKB-KW"/>
</dbReference>
<protein>
    <submittedName>
        <fullName evidence="4">Class A beta-lactamase-related serine hydrolase</fullName>
    </submittedName>
</protein>
<evidence type="ECO:0000313" key="5">
    <source>
        <dbReference type="Proteomes" id="UP000504882"/>
    </source>
</evidence>
<dbReference type="Gene3D" id="3.40.710.10">
    <property type="entry name" value="DD-peptidase/beta-lactamase superfamily"/>
    <property type="match status" value="1"/>
</dbReference>
<proteinExistence type="predicted"/>
<accession>A0ABY2E6C9</accession>
<gene>
    <name evidence="4" type="ORF">EXU48_14805</name>
</gene>
<evidence type="ECO:0000313" key="4">
    <source>
        <dbReference type="EMBL" id="TDE92857.1"/>
    </source>
</evidence>
<evidence type="ECO:0000259" key="3">
    <source>
        <dbReference type="Pfam" id="PF00144"/>
    </source>
</evidence>
<dbReference type="InterPro" id="IPR001466">
    <property type="entry name" value="Beta-lactam-related"/>
</dbReference>
<dbReference type="Proteomes" id="UP000504882">
    <property type="component" value="Unassembled WGS sequence"/>
</dbReference>
<name>A0ABY2E6C9_9MICO</name>
<dbReference type="InterPro" id="IPR012338">
    <property type="entry name" value="Beta-lactam/transpept-like"/>
</dbReference>
<dbReference type="InterPro" id="IPR050491">
    <property type="entry name" value="AmpC-like"/>
</dbReference>
<comment type="caution">
    <text evidence="4">The sequence shown here is derived from an EMBL/GenBank/DDBJ whole genome shotgun (WGS) entry which is preliminary data.</text>
</comment>
<dbReference type="SUPFAM" id="SSF56601">
    <property type="entry name" value="beta-lactamase/transpeptidase-like"/>
    <property type="match status" value="1"/>
</dbReference>
<dbReference type="PANTHER" id="PTHR46825">
    <property type="entry name" value="D-ALANYL-D-ALANINE-CARBOXYPEPTIDASE/ENDOPEPTIDASE AMPH"/>
    <property type="match status" value="1"/>
</dbReference>